<evidence type="ECO:0000256" key="8">
    <source>
        <dbReference type="PIRSR" id="PIRSR001500-2"/>
    </source>
</evidence>
<protein>
    <recommendedName>
        <fullName evidence="2">prephenate dehydratase</fullName>
        <ecNumber evidence="2">4.2.1.51</ecNumber>
    </recommendedName>
</protein>
<dbReference type="PIRSF" id="PIRSF001500">
    <property type="entry name" value="Chor_mut_pdt_Ppr"/>
    <property type="match status" value="1"/>
</dbReference>
<evidence type="ECO:0000313" key="12">
    <source>
        <dbReference type="Proteomes" id="UP000282211"/>
    </source>
</evidence>
<dbReference type="InParanoid" id="A0A420WCU0"/>
<dbReference type="InterPro" id="IPR008242">
    <property type="entry name" value="Chor_mutase/pphenate_deHydtase"/>
</dbReference>
<dbReference type="PROSITE" id="PS51671">
    <property type="entry name" value="ACT"/>
    <property type="match status" value="1"/>
</dbReference>
<dbReference type="GO" id="GO:0004664">
    <property type="term" value="F:prephenate dehydratase activity"/>
    <property type="evidence" value="ECO:0007669"/>
    <property type="project" value="UniProtKB-EC"/>
</dbReference>
<dbReference type="PANTHER" id="PTHR21022:SF19">
    <property type="entry name" value="PREPHENATE DEHYDRATASE-RELATED"/>
    <property type="match status" value="1"/>
</dbReference>
<dbReference type="InterPro" id="IPR001086">
    <property type="entry name" value="Preph_deHydtase"/>
</dbReference>
<feature type="site" description="Essential for prephenate dehydratase activity" evidence="8">
    <location>
        <position position="183"/>
    </location>
</feature>
<dbReference type="AlphaFoldDB" id="A0A420WCU0"/>
<reference evidence="11 12" key="1">
    <citation type="submission" date="2018-10" db="EMBL/GenBank/DDBJ databases">
        <title>Genomic Encyclopedia of Type Strains, Phase IV (KMG-IV): sequencing the most valuable type-strain genomes for metagenomic binning, comparative biology and taxonomic classification.</title>
        <authorList>
            <person name="Goeker M."/>
        </authorList>
    </citation>
    <scope>NUCLEOTIDE SEQUENCE [LARGE SCALE GENOMIC DNA]</scope>
    <source>
        <strain evidence="11 12">DSM 22008</strain>
    </source>
</reference>
<evidence type="ECO:0000256" key="4">
    <source>
        <dbReference type="ARBA" id="ARBA00023141"/>
    </source>
</evidence>
<comment type="caution">
    <text evidence="11">The sequence shown here is derived from an EMBL/GenBank/DDBJ whole genome shotgun (WGS) entry which is preliminary data.</text>
</comment>
<gene>
    <name evidence="11" type="ORF">DES40_1611</name>
</gene>
<dbReference type="CDD" id="cd13631">
    <property type="entry name" value="PBP2_Ct-PDT_like"/>
    <property type="match status" value="1"/>
</dbReference>
<evidence type="ECO:0000256" key="3">
    <source>
        <dbReference type="ARBA" id="ARBA00022605"/>
    </source>
</evidence>
<dbReference type="EMBL" id="RBII01000002">
    <property type="protein sequence ID" value="RKQ68837.1"/>
    <property type="molecule type" value="Genomic_DNA"/>
</dbReference>
<comment type="pathway">
    <text evidence="1">Amino-acid biosynthesis; L-phenylalanine biosynthesis; phenylpyruvate from prephenate: step 1/1.</text>
</comment>
<feature type="domain" description="Prephenate dehydratase" evidence="9">
    <location>
        <begin position="7"/>
        <end position="190"/>
    </location>
</feature>
<dbReference type="CDD" id="cd04905">
    <property type="entry name" value="ACT_CM-PDT"/>
    <property type="match status" value="1"/>
</dbReference>
<dbReference type="SUPFAM" id="SSF53850">
    <property type="entry name" value="Periplasmic binding protein-like II"/>
    <property type="match status" value="1"/>
</dbReference>
<evidence type="ECO:0000256" key="6">
    <source>
        <dbReference type="ARBA" id="ARBA00023239"/>
    </source>
</evidence>
<dbReference type="Gene3D" id="3.30.70.260">
    <property type="match status" value="1"/>
</dbReference>
<evidence type="ECO:0000259" key="10">
    <source>
        <dbReference type="PROSITE" id="PS51671"/>
    </source>
</evidence>
<dbReference type="GO" id="GO:0009094">
    <property type="term" value="P:L-phenylalanine biosynthetic process"/>
    <property type="evidence" value="ECO:0007669"/>
    <property type="project" value="UniProtKB-UniPathway"/>
</dbReference>
<evidence type="ECO:0000256" key="1">
    <source>
        <dbReference type="ARBA" id="ARBA00004741"/>
    </source>
</evidence>
<evidence type="ECO:0000256" key="7">
    <source>
        <dbReference type="ARBA" id="ARBA00047848"/>
    </source>
</evidence>
<comment type="catalytic activity">
    <reaction evidence="7">
        <text>prephenate + H(+) = 3-phenylpyruvate + CO2 + H2O</text>
        <dbReference type="Rhea" id="RHEA:21648"/>
        <dbReference type="ChEBI" id="CHEBI:15377"/>
        <dbReference type="ChEBI" id="CHEBI:15378"/>
        <dbReference type="ChEBI" id="CHEBI:16526"/>
        <dbReference type="ChEBI" id="CHEBI:18005"/>
        <dbReference type="ChEBI" id="CHEBI:29934"/>
        <dbReference type="EC" id="4.2.1.51"/>
    </reaction>
</comment>
<evidence type="ECO:0000256" key="2">
    <source>
        <dbReference type="ARBA" id="ARBA00013147"/>
    </source>
</evidence>
<dbReference type="SUPFAM" id="SSF55021">
    <property type="entry name" value="ACT-like"/>
    <property type="match status" value="1"/>
</dbReference>
<dbReference type="OrthoDB" id="9802281at2"/>
<dbReference type="PANTHER" id="PTHR21022">
    <property type="entry name" value="PREPHENATE DEHYDRATASE P PROTEIN"/>
    <property type="match status" value="1"/>
</dbReference>
<keyword evidence="4" id="KW-0057">Aromatic amino acid biosynthesis</keyword>
<proteinExistence type="predicted"/>
<name>A0A420WCU0_9PROT</name>
<dbReference type="Pfam" id="PF00800">
    <property type="entry name" value="PDT"/>
    <property type="match status" value="1"/>
</dbReference>
<keyword evidence="5" id="KW-0584">Phenylalanine biosynthesis</keyword>
<keyword evidence="12" id="KW-1185">Reference proteome</keyword>
<dbReference type="PROSITE" id="PS51171">
    <property type="entry name" value="PREPHENATE_DEHYDR_3"/>
    <property type="match status" value="1"/>
</dbReference>
<dbReference type="UniPathway" id="UPA00121">
    <property type="reaction ID" value="UER00345"/>
</dbReference>
<accession>A0A420WCU0</accession>
<keyword evidence="6" id="KW-0456">Lyase</keyword>
<evidence type="ECO:0000256" key="5">
    <source>
        <dbReference type="ARBA" id="ARBA00023222"/>
    </source>
</evidence>
<evidence type="ECO:0000259" key="9">
    <source>
        <dbReference type="PROSITE" id="PS51171"/>
    </source>
</evidence>
<dbReference type="FunCoup" id="A0A420WCU0">
    <property type="interactions" value="441"/>
</dbReference>
<dbReference type="Proteomes" id="UP000282211">
    <property type="component" value="Unassembled WGS sequence"/>
</dbReference>
<dbReference type="Gene3D" id="3.40.190.10">
    <property type="entry name" value="Periplasmic binding protein-like II"/>
    <property type="match status" value="2"/>
</dbReference>
<dbReference type="EC" id="4.2.1.51" evidence="2"/>
<dbReference type="InterPro" id="IPR002912">
    <property type="entry name" value="ACT_dom"/>
</dbReference>
<dbReference type="RefSeq" id="WP_121100579.1">
    <property type="nucleotide sequence ID" value="NZ_RBII01000002.1"/>
</dbReference>
<feature type="domain" description="ACT" evidence="10">
    <location>
        <begin position="206"/>
        <end position="283"/>
    </location>
</feature>
<sequence length="297" mass="32584">MNARQSRIGYLGSKGSYTHQAAEELFKNEKLVGFASIHEIVEATEQGVVDKGVVPVENSIAGRVADLYQILDLINLSIVAEHFVEIAHCLAVPTPSDKDKEIDLKEIENVYSHKQALMQCRDWMSSKLPDAEAVSMSDTASSAKYVSETALETKAAICSKRAADIYNLSVVAEDIQNIKQNYTRFHVLSRQPVQPDNLANLRAITTVIFQVKHTPGSLLKALSAIAENDVNVVKLETYMVSGLREAPTFYVDIAVNRFSELGEKALSELANNTSFLKVIGCYSSSPLRSVVSGFLSV</sequence>
<evidence type="ECO:0000313" key="11">
    <source>
        <dbReference type="EMBL" id="RKQ68837.1"/>
    </source>
</evidence>
<organism evidence="11 12">
    <name type="scientific">Litorimonas taeanensis</name>
    <dbReference type="NCBI Taxonomy" id="568099"/>
    <lineage>
        <taxon>Bacteria</taxon>
        <taxon>Pseudomonadati</taxon>
        <taxon>Pseudomonadota</taxon>
        <taxon>Alphaproteobacteria</taxon>
        <taxon>Maricaulales</taxon>
        <taxon>Robiginitomaculaceae</taxon>
    </lineage>
</organism>
<dbReference type="GO" id="GO:0005737">
    <property type="term" value="C:cytoplasm"/>
    <property type="evidence" value="ECO:0007669"/>
    <property type="project" value="TreeGrafter"/>
</dbReference>
<keyword evidence="3" id="KW-0028">Amino-acid biosynthesis</keyword>
<dbReference type="InterPro" id="IPR045865">
    <property type="entry name" value="ACT-like_dom_sf"/>
</dbReference>